<keyword evidence="2 9" id="KW-0645">Protease</keyword>
<protein>
    <submittedName>
        <fullName evidence="9">Putative Zn-dependent protease</fullName>
    </submittedName>
</protein>
<evidence type="ECO:0000256" key="1">
    <source>
        <dbReference type="ARBA" id="ARBA00001947"/>
    </source>
</evidence>
<reference evidence="10" key="2">
    <citation type="journal article" date="2017" name="Plant Physiol. Biochem.">
        <title>Differential oxidative and antioxidative response of duckweed Lemna minor toward plant growth promoting/inhibiting bacteria.</title>
        <authorList>
            <person name="Ishizawa H."/>
            <person name="Kuroda M."/>
            <person name="Morikawa M."/>
            <person name="Ike M."/>
        </authorList>
    </citation>
    <scope>NUCLEOTIDE SEQUENCE [LARGE SCALE GENOMIC DNA]</scope>
    <source>
        <strain evidence="10">M6</strain>
    </source>
</reference>
<accession>A0A3G9GBR9</accession>
<keyword evidence="4" id="KW-0378">Hydrolase</keyword>
<evidence type="ECO:0000313" key="10">
    <source>
        <dbReference type="Proteomes" id="UP000278756"/>
    </source>
</evidence>
<feature type="chain" id="PRO_5018181308" evidence="7">
    <location>
        <begin position="37"/>
        <end position="467"/>
    </location>
</feature>
<name>A0A3G9GBR9_9CAUL</name>
<dbReference type="PANTHER" id="PTHR22726:SF1">
    <property type="entry name" value="METALLOENDOPEPTIDASE OMA1, MITOCHONDRIAL"/>
    <property type="match status" value="1"/>
</dbReference>
<dbReference type="SUPFAM" id="SSF48452">
    <property type="entry name" value="TPR-like"/>
    <property type="match status" value="1"/>
</dbReference>
<dbReference type="CDD" id="cd07324">
    <property type="entry name" value="M48C_Oma1-like"/>
    <property type="match status" value="1"/>
</dbReference>
<proteinExistence type="predicted"/>
<dbReference type="PANTHER" id="PTHR22726">
    <property type="entry name" value="METALLOENDOPEPTIDASE OMA1"/>
    <property type="match status" value="1"/>
</dbReference>
<evidence type="ECO:0000256" key="6">
    <source>
        <dbReference type="ARBA" id="ARBA00023049"/>
    </source>
</evidence>
<keyword evidence="6" id="KW-0482">Metalloprotease</keyword>
<keyword evidence="3" id="KW-0479">Metal-binding</keyword>
<reference evidence="10" key="1">
    <citation type="journal article" date="2017" name="Biotechnol. Biofuels">
        <title>Evaluation of environmental bacterial communities as a factor affecting the growth of duckweed Lemna minor.</title>
        <authorList>
            <person name="Ishizawa H."/>
            <person name="Kuroda M."/>
            <person name="Morikawa M."/>
            <person name="Ike M."/>
        </authorList>
    </citation>
    <scope>NUCLEOTIDE SEQUENCE [LARGE SCALE GENOMIC DNA]</scope>
    <source>
        <strain evidence="10">M6</strain>
    </source>
</reference>
<evidence type="ECO:0000256" key="4">
    <source>
        <dbReference type="ARBA" id="ARBA00022801"/>
    </source>
</evidence>
<evidence type="ECO:0000256" key="3">
    <source>
        <dbReference type="ARBA" id="ARBA00022723"/>
    </source>
</evidence>
<evidence type="ECO:0000259" key="8">
    <source>
        <dbReference type="Pfam" id="PF01435"/>
    </source>
</evidence>
<dbReference type="Gene3D" id="3.30.2010.10">
    <property type="entry name" value="Metalloproteases ('zincins'), catalytic domain"/>
    <property type="match status" value="1"/>
</dbReference>
<keyword evidence="7" id="KW-0732">Signal</keyword>
<dbReference type="GO" id="GO:0004222">
    <property type="term" value="F:metalloendopeptidase activity"/>
    <property type="evidence" value="ECO:0007669"/>
    <property type="project" value="InterPro"/>
</dbReference>
<dbReference type="EMBL" id="AP018828">
    <property type="protein sequence ID" value="BBF82069.1"/>
    <property type="molecule type" value="Genomic_DNA"/>
</dbReference>
<dbReference type="RefSeq" id="WP_126423690.1">
    <property type="nucleotide sequence ID" value="NZ_AP018828.1"/>
</dbReference>
<dbReference type="AlphaFoldDB" id="A0A3G9GBR9"/>
<evidence type="ECO:0000256" key="2">
    <source>
        <dbReference type="ARBA" id="ARBA00022670"/>
    </source>
</evidence>
<sequence>MVWNGLKNRASGWLKPLAAASLMTLAVTGLAPKAQAQTVIRDTEIERFLHKETRGILTASGLNADQVQFLLIADQSINAFATSRQIIGLNTGMIGEAETPNELFGVIAHEAGHQAAGHTVRSDEIYQAAKAPMAISLGLGIIAILAGAGDAGVGLLGSSQTFGTLGALRYMQTQESAADIAGVKALERAGMSGRGLVEFFDKLRNYETFSNAERYQYFRTYPLSRDRVATLRRLVEQQPHKDAVDSPELIAEFSIVKAKLSGFLDHPQKVFMRYPENDRSYPARYAHVIAWYKQTEVKKALAELDQLLTEQPNNPYLWELKGQIYFETGQTALSIPAHRKSVELLPDAPLLMVNLGQALIAAGGDDNLREGIDRLNASLKYEPDNSFAWNLLAQGYDGLKMPGQARLASAEAEFYQGNIPQARTFAVWSQKNLPKDSVEYRRARDIVLTTSSLMGIDPVEEETRLRR</sequence>
<evidence type="ECO:0000313" key="9">
    <source>
        <dbReference type="EMBL" id="BBF82069.1"/>
    </source>
</evidence>
<dbReference type="GO" id="GO:0016020">
    <property type="term" value="C:membrane"/>
    <property type="evidence" value="ECO:0007669"/>
    <property type="project" value="TreeGrafter"/>
</dbReference>
<dbReference type="GO" id="GO:0046872">
    <property type="term" value="F:metal ion binding"/>
    <property type="evidence" value="ECO:0007669"/>
    <property type="project" value="UniProtKB-KW"/>
</dbReference>
<dbReference type="InterPro" id="IPR001915">
    <property type="entry name" value="Peptidase_M48"/>
</dbReference>
<evidence type="ECO:0000256" key="7">
    <source>
        <dbReference type="SAM" id="SignalP"/>
    </source>
</evidence>
<dbReference type="Pfam" id="PF01435">
    <property type="entry name" value="Peptidase_M48"/>
    <property type="match status" value="1"/>
</dbReference>
<keyword evidence="5" id="KW-0862">Zinc</keyword>
<evidence type="ECO:0000256" key="5">
    <source>
        <dbReference type="ARBA" id="ARBA00022833"/>
    </source>
</evidence>
<dbReference type="InterPro" id="IPR011990">
    <property type="entry name" value="TPR-like_helical_dom_sf"/>
</dbReference>
<comment type="cofactor">
    <cofactor evidence="1">
        <name>Zn(2+)</name>
        <dbReference type="ChEBI" id="CHEBI:29105"/>
    </cofactor>
</comment>
<organism evidence="9 10">
    <name type="scientific">Asticcacaulis excentricus</name>
    <dbReference type="NCBI Taxonomy" id="78587"/>
    <lineage>
        <taxon>Bacteria</taxon>
        <taxon>Pseudomonadati</taxon>
        <taxon>Pseudomonadota</taxon>
        <taxon>Alphaproteobacteria</taxon>
        <taxon>Caulobacterales</taxon>
        <taxon>Caulobacteraceae</taxon>
        <taxon>Asticcacaulis</taxon>
    </lineage>
</organism>
<dbReference type="OrthoDB" id="9814887at2"/>
<feature type="signal peptide" evidence="7">
    <location>
        <begin position="1"/>
        <end position="36"/>
    </location>
</feature>
<dbReference type="Gene3D" id="1.25.40.10">
    <property type="entry name" value="Tetratricopeptide repeat domain"/>
    <property type="match status" value="1"/>
</dbReference>
<dbReference type="Proteomes" id="UP000278756">
    <property type="component" value="Chromosome 2"/>
</dbReference>
<feature type="domain" description="Peptidase M48" evidence="8">
    <location>
        <begin position="49"/>
        <end position="233"/>
    </location>
</feature>
<dbReference type="GO" id="GO:0051603">
    <property type="term" value="P:proteolysis involved in protein catabolic process"/>
    <property type="evidence" value="ECO:0007669"/>
    <property type="project" value="TreeGrafter"/>
</dbReference>
<dbReference type="InterPro" id="IPR051156">
    <property type="entry name" value="Mito/Outer_Membr_Metalloprot"/>
</dbReference>
<gene>
    <name evidence="9" type="ORF">EM6_2690</name>
</gene>